<protein>
    <submittedName>
        <fullName evidence="3">LysM peptidoglycan-binding domain-containing protein</fullName>
    </submittedName>
</protein>
<sequence length="622" mass="70917">MLRKILFSFLAITILSTTLYSQNVQVEVSRNKVRVDGKSYYVHIVKKGETLYSISKAYGVSQSDIAVNNPDIYAGLKVGQALKIPVRVKKIDSDENFIYHIVKRKETLFGISRMYNVTIDEILNLNPEAKDGLKTSQTLRIPKKHISAIQNQAAVDTIDFIMHEVQPREGLFAISRQYGVSPKEIEFYNSDLVKGGLKLGTVLRIPIKKSVVEQQDTVKQDTLTQMLSQKGVCQDTFDYDGRMFNVALLLPFTQQKKDSADGENEGLEEETPKAEIKKISQISEVSLEFYEGFLLALDTLKRLGVSVSLNAYDTKRSAVHVNEILSDESFRKNELIIGPFLYEEIKPVAKYATDEKVNFVSPIYSKIARLDKSQNVISVNQNFYDQLRVFAANFEPDTSKNYVVVLDSSSLIYPEMSEFDSLLMEKANEYGVTIQKFFHKTSSLNSFDLQSSLLKVLNKDSVNVVIVPSEDEPFVTDILGSLYAVKSYYGLTTEVYGPSRWRRLKNVPSDYLFALNTCIFSPFYVDYSRADVKNFIAKYRETYRDEPSQFSYLGFDVGYYFISALKEFGPDFSNCLSTFPMQLLQSEFKFNLVDKGYMLNDGLYFIRYNPDFTLSYSILGTK</sequence>
<dbReference type="SUPFAM" id="SSF54106">
    <property type="entry name" value="LysM domain"/>
    <property type="match status" value="3"/>
</dbReference>
<evidence type="ECO:0000256" key="1">
    <source>
        <dbReference type="SAM" id="SignalP"/>
    </source>
</evidence>
<dbReference type="SUPFAM" id="SSF53822">
    <property type="entry name" value="Periplasmic binding protein-like I"/>
    <property type="match status" value="1"/>
</dbReference>
<reference evidence="3 4" key="1">
    <citation type="submission" date="2019-07" db="EMBL/GenBank/DDBJ databases">
        <title>Thalassofilum flectens gen. nov., sp. nov., a novel moderate thermophilic anaerobe from a shallow sea hot spring in Kunashir Island (Russia), representing a new family in the order Bacteroidales, and proposal of Thalassofilacea fam. nov.</title>
        <authorList>
            <person name="Kochetkova T.V."/>
            <person name="Podosokorskaya O.A."/>
            <person name="Novikov A."/>
            <person name="Elcheninov A.G."/>
            <person name="Toshchakov S.V."/>
            <person name="Kublanov I.V."/>
        </authorList>
    </citation>
    <scope>NUCLEOTIDE SEQUENCE [LARGE SCALE GENOMIC DNA]</scope>
    <source>
        <strain evidence="3 4">38-H</strain>
    </source>
</reference>
<accession>A0A7D4BC20</accession>
<dbReference type="SMART" id="SM00257">
    <property type="entry name" value="LysM"/>
    <property type="match status" value="3"/>
</dbReference>
<dbReference type="InterPro" id="IPR028082">
    <property type="entry name" value="Peripla_BP_I"/>
</dbReference>
<name>A0A7D4BC20_9BACT</name>
<dbReference type="AlphaFoldDB" id="A0A7D4BC20"/>
<dbReference type="PROSITE" id="PS51782">
    <property type="entry name" value="LYSM"/>
    <property type="match status" value="3"/>
</dbReference>
<dbReference type="Proteomes" id="UP000500961">
    <property type="component" value="Chromosome"/>
</dbReference>
<evidence type="ECO:0000259" key="2">
    <source>
        <dbReference type="PROSITE" id="PS51782"/>
    </source>
</evidence>
<dbReference type="EMBL" id="CP041345">
    <property type="protein sequence ID" value="QKG80420.1"/>
    <property type="molecule type" value="Genomic_DNA"/>
</dbReference>
<evidence type="ECO:0000313" key="4">
    <source>
        <dbReference type="Proteomes" id="UP000500961"/>
    </source>
</evidence>
<dbReference type="PANTHER" id="PTHR33734:SF22">
    <property type="entry name" value="MEMBRANE-BOUND LYTIC MUREIN TRANSGLYCOSYLASE D"/>
    <property type="match status" value="1"/>
</dbReference>
<evidence type="ECO:0000313" key="3">
    <source>
        <dbReference type="EMBL" id="QKG80420.1"/>
    </source>
</evidence>
<feature type="signal peptide" evidence="1">
    <location>
        <begin position="1"/>
        <end position="21"/>
    </location>
</feature>
<dbReference type="Gene3D" id="3.10.350.10">
    <property type="entry name" value="LysM domain"/>
    <property type="match status" value="3"/>
</dbReference>
<dbReference type="CDD" id="cd00118">
    <property type="entry name" value="LysM"/>
    <property type="match status" value="3"/>
</dbReference>
<organism evidence="3 4">
    <name type="scientific">Tenuifilum thalassicum</name>
    <dbReference type="NCBI Taxonomy" id="2590900"/>
    <lineage>
        <taxon>Bacteria</taxon>
        <taxon>Pseudomonadati</taxon>
        <taxon>Bacteroidota</taxon>
        <taxon>Bacteroidia</taxon>
        <taxon>Bacteroidales</taxon>
        <taxon>Tenuifilaceae</taxon>
        <taxon>Tenuifilum</taxon>
    </lineage>
</organism>
<keyword evidence="4" id="KW-1185">Reference proteome</keyword>
<feature type="chain" id="PRO_5029627950" evidence="1">
    <location>
        <begin position="22"/>
        <end position="622"/>
    </location>
</feature>
<feature type="domain" description="LysM" evidence="2">
    <location>
        <begin position="41"/>
        <end position="84"/>
    </location>
</feature>
<feature type="domain" description="LysM" evidence="2">
    <location>
        <begin position="98"/>
        <end position="141"/>
    </location>
</feature>
<dbReference type="Pfam" id="PF01476">
    <property type="entry name" value="LysM"/>
    <property type="match status" value="3"/>
</dbReference>
<proteinExistence type="predicted"/>
<dbReference type="InterPro" id="IPR018392">
    <property type="entry name" value="LysM"/>
</dbReference>
<dbReference type="RefSeq" id="WP_173075125.1">
    <property type="nucleotide sequence ID" value="NZ_CP041345.1"/>
</dbReference>
<keyword evidence="1" id="KW-0732">Signal</keyword>
<feature type="domain" description="LysM" evidence="2">
    <location>
        <begin position="161"/>
        <end position="205"/>
    </location>
</feature>
<dbReference type="InterPro" id="IPR036779">
    <property type="entry name" value="LysM_dom_sf"/>
</dbReference>
<dbReference type="PANTHER" id="PTHR33734">
    <property type="entry name" value="LYSM DOMAIN-CONTAINING GPI-ANCHORED PROTEIN 2"/>
    <property type="match status" value="1"/>
</dbReference>
<dbReference type="KEGG" id="ttz:FHG85_09135"/>
<gene>
    <name evidence="3" type="ORF">FHG85_09135</name>
</gene>
<dbReference type="Gene3D" id="3.40.50.2300">
    <property type="match status" value="2"/>
</dbReference>